<accession>A0A6J5YTQ6</accession>
<keyword evidence="1" id="KW-1133">Transmembrane helix</keyword>
<organism evidence="2">
    <name type="scientific">freshwater metagenome</name>
    <dbReference type="NCBI Taxonomy" id="449393"/>
    <lineage>
        <taxon>unclassified sequences</taxon>
        <taxon>metagenomes</taxon>
        <taxon>ecological metagenomes</taxon>
    </lineage>
</organism>
<gene>
    <name evidence="2" type="ORF">UFOPK3574_00406</name>
</gene>
<keyword evidence="1" id="KW-0472">Membrane</keyword>
<sequence>MSEVDPLIKREMQWMALGVLENRDLAPVIIARVRRRKIRRALVSVVAVLAISGLSIGAYEYLNKSTPVVVVPDAGVTGNNSDTQPEIIGLQSDYPVTWEQSVGDLGAISGAGGIGDTLGGLTAVGLKISWERCGQGQCPITWVLSLKNNTQDLISTAPSLGVFTSHTPLVSDSRPTTVLPGGTALLVYSFPEFKDSLVTSPRETWQWNWYLAQLR</sequence>
<feature type="transmembrane region" description="Helical" evidence="1">
    <location>
        <begin position="41"/>
        <end position="62"/>
    </location>
</feature>
<evidence type="ECO:0000313" key="2">
    <source>
        <dbReference type="EMBL" id="CAB4333875.1"/>
    </source>
</evidence>
<name>A0A6J5YTQ6_9ZZZZ</name>
<evidence type="ECO:0000256" key="1">
    <source>
        <dbReference type="SAM" id="Phobius"/>
    </source>
</evidence>
<dbReference type="EMBL" id="CAESAF010000026">
    <property type="protein sequence ID" value="CAB4333875.1"/>
    <property type="molecule type" value="Genomic_DNA"/>
</dbReference>
<proteinExistence type="predicted"/>
<protein>
    <submittedName>
        <fullName evidence="2">Unannotated protein</fullName>
    </submittedName>
</protein>
<keyword evidence="1" id="KW-0812">Transmembrane</keyword>
<reference evidence="2" key="1">
    <citation type="submission" date="2020-05" db="EMBL/GenBank/DDBJ databases">
        <authorList>
            <person name="Chiriac C."/>
            <person name="Salcher M."/>
            <person name="Ghai R."/>
            <person name="Kavagutti S V."/>
        </authorList>
    </citation>
    <scope>NUCLEOTIDE SEQUENCE</scope>
</reference>
<dbReference type="AlphaFoldDB" id="A0A6J5YTQ6"/>